<reference evidence="1" key="1">
    <citation type="submission" date="2021-09" db="EMBL/GenBank/DDBJ databases">
        <title>Fulvivirga sp. isolated from coastal sediment.</title>
        <authorList>
            <person name="Yu H."/>
        </authorList>
    </citation>
    <scope>NUCLEOTIDE SEQUENCE</scope>
    <source>
        <strain evidence="1">1062</strain>
    </source>
</reference>
<evidence type="ECO:0000313" key="1">
    <source>
        <dbReference type="EMBL" id="MCA6073644.1"/>
    </source>
</evidence>
<name>A0A9X1HK38_9BACT</name>
<evidence type="ECO:0000313" key="2">
    <source>
        <dbReference type="Proteomes" id="UP001139409"/>
    </source>
</evidence>
<dbReference type="PROSITE" id="PS51257">
    <property type="entry name" value="PROKAR_LIPOPROTEIN"/>
    <property type="match status" value="1"/>
</dbReference>
<keyword evidence="2" id="KW-1185">Reference proteome</keyword>
<sequence length="876" mass="100299">MPLTNRWIVFILFILTGAGCKVIRPSHNESVKQPVLDRKADQVIVKPGSMYQAGKFKRFWLGDHYRDVWDTPVQVPVLNFEQKLGGLEILEEGGGQQTLSLKVKAADGKFYALRSIQKDPSPTLPLPLQYSFADDVVQDQISASMPYSALVTARLAEQAGLLHTNPELVYIPDVALLGKYRKDFGGVLALLIEDPDEDWSDYEDFGFTHNAVSTQTMIRELRDDHDSRIDEYLFLKTRLFDIWVGDWDRHEGQFRWGEFDIDGGILFKPIPEDRDNAFFNFDGVIPWVANRQWAIRKFQDYQNDIRDIAGLNLNGSPLDRRFLSALGKEEWQQAARELRAQFSNEFIEQSVQLIPEPAYALIGEDIAETLIIRRNRLEEFALRYYLILARKVDLTGTDESELFEILRLPNGGLQVEIFTSDNDGEKGDMILRRIFDPAETEEVRLFGMGGADYFRISGTSEKPMKLRLIGGDGEDSYEDNSNSREWRKTIVIYDTQDGNSIDAGPDARIETTVNNQIVRYDMNAFRHDRIAPTVNLGFNTDDKFFIGGGVVYTRHGFNMYPYQSEHRASFNVAPYRDAWEFNYSGDFVNVIRQMGINIELTAQSPRFYSNFFGYGNSTTVNARKSYYDVYYNNIRLFPGFTGRLGDSFIKLGPVFQVVNVDRRDGTYLSDIAEELPSDVFRKNTYAGIEMRADVRSIKDVHYPRNGIRWLTEMQWLAQTNNNQSEVGRINSEIRGYYTLDKQIPVTFAARLGGASTTGDYQFYQANTIGGNRGYNSQGNVRGYYRDRFSGRSTMYQNLEVRASLLRLPFYYVPFELGVLAHFDSGRVWSDLPEDSDWHSSWGGGLYFRPFGVLVATLVYSHSAENNVVNLNLGFMF</sequence>
<evidence type="ECO:0008006" key="3">
    <source>
        <dbReference type="Google" id="ProtNLM"/>
    </source>
</evidence>
<proteinExistence type="predicted"/>
<organism evidence="1 2">
    <name type="scientific">Fulvivirga sedimenti</name>
    <dbReference type="NCBI Taxonomy" id="2879465"/>
    <lineage>
        <taxon>Bacteria</taxon>
        <taxon>Pseudomonadati</taxon>
        <taxon>Bacteroidota</taxon>
        <taxon>Cytophagia</taxon>
        <taxon>Cytophagales</taxon>
        <taxon>Fulvivirgaceae</taxon>
        <taxon>Fulvivirga</taxon>
    </lineage>
</organism>
<dbReference type="AlphaFoldDB" id="A0A9X1HK38"/>
<comment type="caution">
    <text evidence="1">The sequence shown here is derived from an EMBL/GenBank/DDBJ whole genome shotgun (WGS) entry which is preliminary data.</text>
</comment>
<dbReference type="Proteomes" id="UP001139409">
    <property type="component" value="Unassembled WGS sequence"/>
</dbReference>
<gene>
    <name evidence="1" type="ORF">LDX50_02140</name>
</gene>
<accession>A0A9X1HK38</accession>
<protein>
    <recommendedName>
        <fullName evidence="3">Bacterial surface antigen (D15) domain-containing protein</fullName>
    </recommendedName>
</protein>
<dbReference type="RefSeq" id="WP_225696755.1">
    <property type="nucleotide sequence ID" value="NZ_JAIXNE010000001.1"/>
</dbReference>
<dbReference type="EMBL" id="JAIXNE010000001">
    <property type="protein sequence ID" value="MCA6073644.1"/>
    <property type="molecule type" value="Genomic_DNA"/>
</dbReference>